<gene>
    <name evidence="2" type="ORF">PHAECO_LOCUS3325</name>
</gene>
<proteinExistence type="predicted"/>
<reference evidence="2" key="2">
    <citation type="submission" date="2022-10" db="EMBL/GenBank/DDBJ databases">
        <authorList>
            <consortium name="ENA_rothamsted_submissions"/>
            <consortium name="culmorum"/>
            <person name="King R."/>
        </authorList>
    </citation>
    <scope>NUCLEOTIDE SEQUENCE</scope>
</reference>
<keyword evidence="1" id="KW-0732">Signal</keyword>
<evidence type="ECO:0000313" key="3">
    <source>
        <dbReference type="Proteomes" id="UP001153737"/>
    </source>
</evidence>
<keyword evidence="3" id="KW-1185">Reference proteome</keyword>
<feature type="chain" id="PRO_5040240490" evidence="1">
    <location>
        <begin position="19"/>
        <end position="282"/>
    </location>
</feature>
<feature type="signal peptide" evidence="1">
    <location>
        <begin position="1"/>
        <end position="18"/>
    </location>
</feature>
<dbReference type="OrthoDB" id="6425203at2759"/>
<evidence type="ECO:0000313" key="2">
    <source>
        <dbReference type="EMBL" id="CAH1119015.1"/>
    </source>
</evidence>
<dbReference type="EMBL" id="OU896718">
    <property type="protein sequence ID" value="CAH1119015.1"/>
    <property type="molecule type" value="Genomic_DNA"/>
</dbReference>
<accession>A0A9P0DF83</accession>
<organism evidence="2 3">
    <name type="scientific">Phaedon cochleariae</name>
    <name type="common">Mustard beetle</name>
    <dbReference type="NCBI Taxonomy" id="80249"/>
    <lineage>
        <taxon>Eukaryota</taxon>
        <taxon>Metazoa</taxon>
        <taxon>Ecdysozoa</taxon>
        <taxon>Arthropoda</taxon>
        <taxon>Hexapoda</taxon>
        <taxon>Insecta</taxon>
        <taxon>Pterygota</taxon>
        <taxon>Neoptera</taxon>
        <taxon>Endopterygota</taxon>
        <taxon>Coleoptera</taxon>
        <taxon>Polyphaga</taxon>
        <taxon>Cucujiformia</taxon>
        <taxon>Chrysomeloidea</taxon>
        <taxon>Chrysomelidae</taxon>
        <taxon>Chrysomelinae</taxon>
        <taxon>Chrysomelini</taxon>
        <taxon>Phaedon</taxon>
    </lineage>
</organism>
<dbReference type="AlphaFoldDB" id="A0A9P0DF83"/>
<reference evidence="2" key="1">
    <citation type="submission" date="2022-01" db="EMBL/GenBank/DDBJ databases">
        <authorList>
            <person name="King R."/>
        </authorList>
    </citation>
    <scope>NUCLEOTIDE SEQUENCE</scope>
</reference>
<protein>
    <submittedName>
        <fullName evidence="2">Uncharacterized protein</fullName>
    </submittedName>
</protein>
<evidence type="ECO:0000256" key="1">
    <source>
        <dbReference type="SAM" id="SignalP"/>
    </source>
</evidence>
<sequence>MWVESVTIFIVFCHLVLATEETAEKASDDDMYMTASERDGRAILGYRENNEGSENSFYPSFSPYDNQPLGHSRPFYYNNQQEAAYSHRTANPYQNSFDSAERYSGYKDNHTPQKPDHLGILGSGNFGVIPGGTFYNDNDGDQSSNYENYDSYLHNGHGRPSFYYNGGSNGKSYPHEQFSNFKDFADINTPTDRQYSHYVVVYVPNKNETKEEGNSVIKALPKNIMESLTMLDMEHTTTKEIVPLKKLSKFKRKFAQLLPEKKHFEKKIRVDNDSEEPLIALS</sequence>
<dbReference type="Proteomes" id="UP001153737">
    <property type="component" value="Chromosome 12"/>
</dbReference>
<name>A0A9P0DF83_PHACE</name>